<evidence type="ECO:0000313" key="3">
    <source>
        <dbReference type="Proteomes" id="UP000000724"/>
    </source>
</evidence>
<dbReference type="HOGENOM" id="CLU_2184836_0_0_1"/>
<organism evidence="2 3">
    <name type="scientific">Penicillium rubens (strain ATCC 28089 / DSM 1075 / NRRL 1951 / Wisconsin 54-1255)</name>
    <name type="common">Penicillium chrysogenum</name>
    <dbReference type="NCBI Taxonomy" id="500485"/>
    <lineage>
        <taxon>Eukaryota</taxon>
        <taxon>Fungi</taxon>
        <taxon>Dikarya</taxon>
        <taxon>Ascomycota</taxon>
        <taxon>Pezizomycotina</taxon>
        <taxon>Eurotiomycetes</taxon>
        <taxon>Eurotiomycetidae</taxon>
        <taxon>Eurotiales</taxon>
        <taxon>Aspergillaceae</taxon>
        <taxon>Penicillium</taxon>
        <taxon>Penicillium chrysogenum species complex</taxon>
    </lineage>
</organism>
<reference evidence="2 3" key="1">
    <citation type="journal article" date="2008" name="Nat. Biotechnol.">
        <title>Genome sequencing and analysis of the filamentous fungus Penicillium chrysogenum.</title>
        <authorList>
            <person name="van den Berg M.A."/>
            <person name="Albang R."/>
            <person name="Albermann K."/>
            <person name="Badger J.H."/>
            <person name="Daran J.-M."/>
            <person name="Driessen A.J.M."/>
            <person name="Garcia-Estrada C."/>
            <person name="Fedorova N.D."/>
            <person name="Harris D.M."/>
            <person name="Heijne W.H.M."/>
            <person name="Joardar V.S."/>
            <person name="Kiel J.A.K.W."/>
            <person name="Kovalchuk A."/>
            <person name="Martin J.F."/>
            <person name="Nierman W.C."/>
            <person name="Nijland J.G."/>
            <person name="Pronk J.T."/>
            <person name="Roubos J.A."/>
            <person name="van der Klei I.J."/>
            <person name="van Peij N.N.M.E."/>
            <person name="Veenhuis M."/>
            <person name="von Doehren H."/>
            <person name="Wagner C."/>
            <person name="Wortman J.R."/>
            <person name="Bovenberg R.A.L."/>
        </authorList>
    </citation>
    <scope>NUCLEOTIDE SEQUENCE [LARGE SCALE GENOMIC DNA]</scope>
    <source>
        <strain evidence="3">ATCC 28089 / DSM 1075 / NRRL 1951 / Wisconsin 54-1255</strain>
    </source>
</reference>
<protein>
    <submittedName>
        <fullName evidence="2">Uncharacterized protein</fullName>
    </submittedName>
</protein>
<sequence>MGRDLEDIPPTVGTLRQTRSSVGDRAANPVSISTVDYNIETLNPLRERGSVGREPGNDGIVFRGLCRVPLKYLGTWRTGVHRALTKRSFIRLETLSALIKAAAAKIIAT</sequence>
<name>B6HBW0_PENRW</name>
<evidence type="ECO:0000256" key="1">
    <source>
        <dbReference type="SAM" id="MobiDB-lite"/>
    </source>
</evidence>
<dbReference type="VEuPathDB" id="FungiDB:PCH_Pc18g04880"/>
<keyword evidence="3" id="KW-1185">Reference proteome</keyword>
<dbReference type="AlphaFoldDB" id="B6HBW0"/>
<evidence type="ECO:0000313" key="2">
    <source>
        <dbReference type="EMBL" id="CAP94712.1"/>
    </source>
</evidence>
<feature type="region of interest" description="Disordered" evidence="1">
    <location>
        <begin position="1"/>
        <end position="25"/>
    </location>
</feature>
<accession>B6HBW0</accession>
<gene>
    <name evidence="2" type="ORF">Pc18g04880</name>
    <name evidence="2" type="ORF">PCH_Pc18g04880</name>
</gene>
<dbReference type="EMBL" id="AM920433">
    <property type="protein sequence ID" value="CAP94712.1"/>
    <property type="molecule type" value="Genomic_DNA"/>
</dbReference>
<proteinExistence type="predicted"/>
<dbReference type="Proteomes" id="UP000000724">
    <property type="component" value="Contig Pc00c18"/>
</dbReference>